<evidence type="ECO:0000256" key="6">
    <source>
        <dbReference type="ARBA" id="ARBA00023186"/>
    </source>
</evidence>
<dbReference type="SUPFAM" id="SSF158682">
    <property type="entry name" value="TerB-like"/>
    <property type="match status" value="1"/>
</dbReference>
<dbReference type="OrthoDB" id="9782583at2"/>
<dbReference type="EMBL" id="NQJF01000012">
    <property type="protein sequence ID" value="OYD22957.1"/>
    <property type="molecule type" value="Genomic_DNA"/>
</dbReference>
<evidence type="ECO:0000313" key="13">
    <source>
        <dbReference type="Proteomes" id="UP000295058"/>
    </source>
</evidence>
<comment type="function">
    <text evidence="7">Regulatory DnaK co-chaperone. Direct interaction between DnaK and DjlA is needed for the induction of the wcaABCDE operon, involved in the synthesis of a colanic acid polysaccharide capsule, possibly through activation of the RcsB/RcsC phosphotransfer signaling pathway. The colanic acid capsule may help the bacterium survive conditions outside the host.</text>
</comment>
<dbReference type="PROSITE" id="PS50076">
    <property type="entry name" value="DNAJ_2"/>
    <property type="match status" value="1"/>
</dbReference>
<keyword evidence="6 7" id="KW-0143">Chaperone</keyword>
<keyword evidence="1 7" id="KW-1003">Cell membrane</keyword>
<proteinExistence type="inferred from homology"/>
<dbReference type="InterPro" id="IPR036869">
    <property type="entry name" value="J_dom_sf"/>
</dbReference>
<dbReference type="Pfam" id="PF00226">
    <property type="entry name" value="DnaJ"/>
    <property type="match status" value="1"/>
</dbReference>
<protein>
    <recommendedName>
        <fullName evidence="7">Co-chaperone protein DjlA</fullName>
    </recommendedName>
</protein>
<evidence type="ECO:0000256" key="1">
    <source>
        <dbReference type="ARBA" id="ARBA00022475"/>
    </source>
</evidence>
<keyword evidence="5 7" id="KW-0472">Membrane</keyword>
<evidence type="ECO:0000256" key="8">
    <source>
        <dbReference type="SAM" id="Phobius"/>
    </source>
</evidence>
<dbReference type="CDD" id="cd07316">
    <property type="entry name" value="terB_like_DjlA"/>
    <property type="match status" value="1"/>
</dbReference>
<dbReference type="Proteomes" id="UP000295058">
    <property type="component" value="Unassembled WGS sequence"/>
</dbReference>
<dbReference type="Gene3D" id="1.10.3680.10">
    <property type="entry name" value="TerB-like"/>
    <property type="match status" value="1"/>
</dbReference>
<dbReference type="InterPro" id="IPR029024">
    <property type="entry name" value="TerB-like"/>
</dbReference>
<dbReference type="Proteomes" id="UP000243640">
    <property type="component" value="Unassembled WGS sequence"/>
</dbReference>
<dbReference type="Pfam" id="PF05099">
    <property type="entry name" value="TerB"/>
    <property type="match status" value="1"/>
</dbReference>
<dbReference type="PANTHER" id="PTHR24074">
    <property type="entry name" value="CO-CHAPERONE PROTEIN DJLA"/>
    <property type="match status" value="1"/>
</dbReference>
<comment type="domain">
    <text evidence="7">The transmembrane domain is a dimerization domain.</text>
</comment>
<evidence type="ECO:0000259" key="9">
    <source>
        <dbReference type="PROSITE" id="PS50076"/>
    </source>
</evidence>
<reference evidence="10 12" key="1">
    <citation type="submission" date="2017-08" db="EMBL/GenBank/DDBJ databases">
        <title>Draft Genome Sequence of the Marine Bacterium Oceanimonas baumannii ATCC 700832.</title>
        <authorList>
            <person name="Mcclelland W.D."/>
            <person name="Brennan M.A."/>
            <person name="Trachtenberg A.M."/>
            <person name="Maclea K.S."/>
        </authorList>
    </citation>
    <scope>NUCLEOTIDE SEQUENCE [LARGE SCALE GENOMIC DNA]</scope>
    <source>
        <strain evidence="10 12">ATCC 700832</strain>
    </source>
</reference>
<comment type="subcellular location">
    <subcellularLocation>
        <location evidence="7">Cell inner membrane</location>
        <topology evidence="7">Single-pass type III membrane protein</topology>
    </subcellularLocation>
</comment>
<dbReference type="InterPro" id="IPR001623">
    <property type="entry name" value="DnaJ_domain"/>
</dbReference>
<evidence type="ECO:0000313" key="12">
    <source>
        <dbReference type="Proteomes" id="UP000243640"/>
    </source>
</evidence>
<feature type="domain" description="J" evidence="9">
    <location>
        <begin position="203"/>
        <end position="269"/>
    </location>
</feature>
<dbReference type="CDD" id="cd06257">
    <property type="entry name" value="DnaJ"/>
    <property type="match status" value="1"/>
</dbReference>
<organism evidence="10 12">
    <name type="scientific">Oceanimonas baumannii</name>
    <dbReference type="NCBI Taxonomy" id="129578"/>
    <lineage>
        <taxon>Bacteria</taxon>
        <taxon>Pseudomonadati</taxon>
        <taxon>Pseudomonadota</taxon>
        <taxon>Gammaproteobacteria</taxon>
        <taxon>Aeromonadales</taxon>
        <taxon>Aeromonadaceae</taxon>
        <taxon>Oceanimonas</taxon>
    </lineage>
</organism>
<dbReference type="Gene3D" id="1.10.287.110">
    <property type="entry name" value="DnaJ domain"/>
    <property type="match status" value="1"/>
</dbReference>
<dbReference type="InterPro" id="IPR050817">
    <property type="entry name" value="DjlA_DnaK_co-chaperone"/>
</dbReference>
<feature type="transmembrane region" description="Helical" evidence="8">
    <location>
        <begin position="12"/>
        <end position="31"/>
    </location>
</feature>
<evidence type="ECO:0000256" key="4">
    <source>
        <dbReference type="ARBA" id="ARBA00022989"/>
    </source>
</evidence>
<evidence type="ECO:0000313" key="11">
    <source>
        <dbReference type="EMBL" id="TDW54055.1"/>
    </source>
</evidence>
<keyword evidence="3 7" id="KW-0812">Transmembrane</keyword>
<dbReference type="InterPro" id="IPR007791">
    <property type="entry name" value="DjlA_N"/>
</dbReference>
<accession>A0A235CG06</accession>
<evidence type="ECO:0000256" key="2">
    <source>
        <dbReference type="ARBA" id="ARBA00022519"/>
    </source>
</evidence>
<dbReference type="EMBL" id="SODO01000021">
    <property type="protein sequence ID" value="TDW54055.1"/>
    <property type="molecule type" value="Genomic_DNA"/>
</dbReference>
<keyword evidence="13" id="KW-1185">Reference proteome</keyword>
<evidence type="ECO:0000256" key="7">
    <source>
        <dbReference type="HAMAP-Rule" id="MF_01153"/>
    </source>
</evidence>
<reference evidence="11 13" key="2">
    <citation type="submission" date="2019-03" db="EMBL/GenBank/DDBJ databases">
        <title>Genomic Encyclopedia of Archaeal and Bacterial Type Strains, Phase II (KMG-II): from individual species to whole genera.</title>
        <authorList>
            <person name="Goeker M."/>
        </authorList>
    </citation>
    <scope>NUCLEOTIDE SEQUENCE [LARGE SCALE GENOMIC DNA]</scope>
    <source>
        <strain evidence="11 13">DSM 15594</strain>
    </source>
</reference>
<sequence length="269" mass="30582">MLSHIKGKIIGFLFGLLIGNIPGALLGLWLGHLVDKKLAGAWGFVKDAQQEFLYATFSTMGHLAKSSGRVTSEEIRLAEQLMIQMRLRPEQKAEAQQAFRDGKESDFPLTETLRRFRSRTRDSRNLLRFFMEVQLQLVFADGELHPAERRLLHTIASELGFSAQELEQLLAFAEAQMHMYRQGRAGGQGAGGFTPSSQDRLRDAYRILEVDENADDATVKRAYRRQMSKHHPDKLVAQGLPKEMMEMAKEKAQDIQQAWETIKAARNIR</sequence>
<dbReference type="GO" id="GO:0005886">
    <property type="term" value="C:plasma membrane"/>
    <property type="evidence" value="ECO:0007669"/>
    <property type="project" value="UniProtKB-SubCell"/>
</dbReference>
<dbReference type="RefSeq" id="WP_094279227.1">
    <property type="nucleotide sequence ID" value="NZ_NQJF01000012.1"/>
</dbReference>
<dbReference type="GO" id="GO:0051087">
    <property type="term" value="F:protein-folding chaperone binding"/>
    <property type="evidence" value="ECO:0007669"/>
    <property type="project" value="InterPro"/>
</dbReference>
<evidence type="ECO:0000256" key="5">
    <source>
        <dbReference type="ARBA" id="ARBA00023136"/>
    </source>
</evidence>
<comment type="caution">
    <text evidence="10">The sequence shown here is derived from an EMBL/GenBank/DDBJ whole genome shotgun (WGS) entry which is preliminary data.</text>
</comment>
<gene>
    <name evidence="7" type="primary">djlA</name>
    <name evidence="10" type="ORF">B6S09_14605</name>
    <name evidence="11" type="ORF">LY04_03504</name>
</gene>
<dbReference type="HAMAP" id="MF_01153">
    <property type="entry name" value="DjlA"/>
    <property type="match status" value="1"/>
</dbReference>
<evidence type="ECO:0000313" key="10">
    <source>
        <dbReference type="EMBL" id="OYD22957.1"/>
    </source>
</evidence>
<dbReference type="SUPFAM" id="SSF46565">
    <property type="entry name" value="Chaperone J-domain"/>
    <property type="match status" value="1"/>
</dbReference>
<dbReference type="InterPro" id="IPR023749">
    <property type="entry name" value="DjlA"/>
</dbReference>
<dbReference type="AlphaFoldDB" id="A0A235CG06"/>
<comment type="subunit">
    <text evidence="7">Homodimer.</text>
</comment>
<feature type="topological domain" description="Periplasmic" evidence="7">
    <location>
        <begin position="1"/>
        <end position="8"/>
    </location>
</feature>
<keyword evidence="2 7" id="KW-0997">Cell inner membrane</keyword>
<name>A0A235CG06_9GAMM</name>
<dbReference type="PRINTS" id="PR00625">
    <property type="entry name" value="JDOMAIN"/>
</dbReference>
<keyword evidence="4 7" id="KW-1133">Transmembrane helix</keyword>
<dbReference type="NCBIfam" id="NF006948">
    <property type="entry name" value="PRK09430.1"/>
    <property type="match status" value="1"/>
</dbReference>
<feature type="topological domain" description="Cytoplasmic" evidence="7">
    <location>
        <begin position="33"/>
        <end position="269"/>
    </location>
</feature>
<dbReference type="SMART" id="SM00271">
    <property type="entry name" value="DnaJ"/>
    <property type="match status" value="1"/>
</dbReference>
<evidence type="ECO:0000256" key="3">
    <source>
        <dbReference type="ARBA" id="ARBA00022692"/>
    </source>
</evidence>